<evidence type="ECO:0000313" key="2">
    <source>
        <dbReference type="Proteomes" id="UP000821865"/>
    </source>
</evidence>
<protein>
    <submittedName>
        <fullName evidence="1">Uncharacterized protein</fullName>
    </submittedName>
</protein>
<sequence length="259" mass="28446">MCSTGAEQACRKGNYQRSSGHAVADGQPHTDQRGTLCPPPPLFPPPRFFFLFFFYCWLAGTAVSAIRASLLYGFFVNVAVSPWAMDGMEEWATATSSARATAEFWIFGSALRSMVCHFSVLMGFEGGLGHGYWLYQPASAVGGFQYPHSGHHGYHQPHGYPYAPGYQQGYPDGRYPVMPLPPPPPPPPPPPSLPYPGPWVPSYPRQPAPKNLDPFPGKFLGMGTVRYLNGGRDVELVCDLHGDQLVSVKTLALRLHFHP</sequence>
<comment type="caution">
    <text evidence="1">The sequence shown here is derived from an EMBL/GenBank/DDBJ whole genome shotgun (WGS) entry which is preliminary data.</text>
</comment>
<organism evidence="1 2">
    <name type="scientific">Dermacentor silvarum</name>
    <name type="common">Tick</name>
    <dbReference type="NCBI Taxonomy" id="543639"/>
    <lineage>
        <taxon>Eukaryota</taxon>
        <taxon>Metazoa</taxon>
        <taxon>Ecdysozoa</taxon>
        <taxon>Arthropoda</taxon>
        <taxon>Chelicerata</taxon>
        <taxon>Arachnida</taxon>
        <taxon>Acari</taxon>
        <taxon>Parasitiformes</taxon>
        <taxon>Ixodida</taxon>
        <taxon>Ixodoidea</taxon>
        <taxon>Ixodidae</taxon>
        <taxon>Rhipicephalinae</taxon>
        <taxon>Dermacentor</taxon>
    </lineage>
</organism>
<accession>A0ACB8DT04</accession>
<reference evidence="1" key="1">
    <citation type="submission" date="2020-05" db="EMBL/GenBank/DDBJ databases">
        <title>Large-scale comparative analyses of tick genomes elucidate their genetic diversity and vector capacities.</title>
        <authorList>
            <person name="Jia N."/>
            <person name="Wang J."/>
            <person name="Shi W."/>
            <person name="Du L."/>
            <person name="Sun Y."/>
            <person name="Zhan W."/>
            <person name="Jiang J."/>
            <person name="Wang Q."/>
            <person name="Zhang B."/>
            <person name="Ji P."/>
            <person name="Sakyi L.B."/>
            <person name="Cui X."/>
            <person name="Yuan T."/>
            <person name="Jiang B."/>
            <person name="Yang W."/>
            <person name="Lam T.T.-Y."/>
            <person name="Chang Q."/>
            <person name="Ding S."/>
            <person name="Wang X."/>
            <person name="Zhu J."/>
            <person name="Ruan X."/>
            <person name="Zhao L."/>
            <person name="Wei J."/>
            <person name="Que T."/>
            <person name="Du C."/>
            <person name="Cheng J."/>
            <person name="Dai P."/>
            <person name="Han X."/>
            <person name="Huang E."/>
            <person name="Gao Y."/>
            <person name="Liu J."/>
            <person name="Shao H."/>
            <person name="Ye R."/>
            <person name="Li L."/>
            <person name="Wei W."/>
            <person name="Wang X."/>
            <person name="Wang C."/>
            <person name="Yang T."/>
            <person name="Huo Q."/>
            <person name="Li W."/>
            <person name="Guo W."/>
            <person name="Chen H."/>
            <person name="Zhou L."/>
            <person name="Ni X."/>
            <person name="Tian J."/>
            <person name="Zhou Y."/>
            <person name="Sheng Y."/>
            <person name="Liu T."/>
            <person name="Pan Y."/>
            <person name="Xia L."/>
            <person name="Li J."/>
            <person name="Zhao F."/>
            <person name="Cao W."/>
        </authorList>
    </citation>
    <scope>NUCLEOTIDE SEQUENCE</scope>
    <source>
        <strain evidence="1">Dsil-2018</strain>
    </source>
</reference>
<name>A0ACB8DT04_DERSI</name>
<dbReference type="EMBL" id="CM023470">
    <property type="protein sequence ID" value="KAH7977398.1"/>
    <property type="molecule type" value="Genomic_DNA"/>
</dbReference>
<evidence type="ECO:0000313" key="1">
    <source>
        <dbReference type="EMBL" id="KAH7977398.1"/>
    </source>
</evidence>
<keyword evidence="2" id="KW-1185">Reference proteome</keyword>
<gene>
    <name evidence="1" type="ORF">HPB49_001237</name>
</gene>
<dbReference type="Proteomes" id="UP000821865">
    <property type="component" value="Chromosome 1"/>
</dbReference>
<proteinExistence type="predicted"/>